<dbReference type="PROSITE" id="PS00141">
    <property type="entry name" value="ASP_PROTEASE"/>
    <property type="match status" value="1"/>
</dbReference>
<dbReference type="InterPro" id="IPR001969">
    <property type="entry name" value="Aspartic_peptidase_AS"/>
</dbReference>
<organism evidence="3 4">
    <name type="scientific">Leersia perrieri</name>
    <dbReference type="NCBI Taxonomy" id="77586"/>
    <lineage>
        <taxon>Eukaryota</taxon>
        <taxon>Viridiplantae</taxon>
        <taxon>Streptophyta</taxon>
        <taxon>Embryophyta</taxon>
        <taxon>Tracheophyta</taxon>
        <taxon>Spermatophyta</taxon>
        <taxon>Magnoliopsida</taxon>
        <taxon>Liliopsida</taxon>
        <taxon>Poales</taxon>
        <taxon>Poaceae</taxon>
        <taxon>BOP clade</taxon>
        <taxon>Oryzoideae</taxon>
        <taxon>Oryzeae</taxon>
        <taxon>Oryzinae</taxon>
        <taxon>Leersia</taxon>
    </lineage>
</organism>
<evidence type="ECO:0000259" key="2">
    <source>
        <dbReference type="PROSITE" id="PS51767"/>
    </source>
</evidence>
<dbReference type="InterPro" id="IPR021109">
    <property type="entry name" value="Peptidase_aspartic_dom_sf"/>
</dbReference>
<feature type="domain" description="Peptidase A1" evidence="2">
    <location>
        <begin position="89"/>
        <end position="252"/>
    </location>
</feature>
<dbReference type="InterPro" id="IPR033121">
    <property type="entry name" value="PEPTIDASE_A1"/>
</dbReference>
<protein>
    <recommendedName>
        <fullName evidence="2">Peptidase A1 domain-containing protein</fullName>
    </recommendedName>
</protein>
<sequence>MDSSILSDNPAPQFYDSSATLRFTLLHREHPCLPTSTVPADHFSSSTLSRHRTRVRRLATGCFSSCPVDEGNMSGSIFANGVPWDQYSYVTQIQLGTPATTYNVLVDTGSSLSWIRCKPCTNECPGSVFDPAASSTYNAVYCRSSLCNAVPSATMAPINCWLSLEKCSYKQTYEDGSTSVGVVSSDQLIHGGGNVQELVFGCSNRFEGLGGHYSGIIGISANTLSFFTQLTVGRRYRATSYCFPHPSKKGFL</sequence>
<accession>A0A0D9V3H5</accession>
<dbReference type="EnsemblPlants" id="LPERR01G20950.1">
    <property type="protein sequence ID" value="LPERR01G20950.1"/>
    <property type="gene ID" value="LPERR01G20950"/>
</dbReference>
<evidence type="ECO:0000313" key="4">
    <source>
        <dbReference type="Proteomes" id="UP000032180"/>
    </source>
</evidence>
<keyword evidence="4" id="KW-1185">Reference proteome</keyword>
<reference evidence="4" key="2">
    <citation type="submission" date="2013-12" db="EMBL/GenBank/DDBJ databases">
        <authorList>
            <person name="Yu Y."/>
            <person name="Lee S."/>
            <person name="de Baynast K."/>
            <person name="Wissotski M."/>
            <person name="Liu L."/>
            <person name="Talag J."/>
            <person name="Goicoechea J."/>
            <person name="Angelova A."/>
            <person name="Jetty R."/>
            <person name="Kudrna D."/>
            <person name="Golser W."/>
            <person name="Rivera L."/>
            <person name="Zhang J."/>
            <person name="Wing R."/>
        </authorList>
    </citation>
    <scope>NUCLEOTIDE SEQUENCE</scope>
</reference>
<dbReference type="HOGENOM" id="CLU_1104108_0_0_1"/>
<dbReference type="InterPro" id="IPR032861">
    <property type="entry name" value="TAXi_N"/>
</dbReference>
<dbReference type="SUPFAM" id="SSF50630">
    <property type="entry name" value="Acid proteases"/>
    <property type="match status" value="1"/>
</dbReference>
<name>A0A0D9V3H5_9ORYZ</name>
<dbReference type="AlphaFoldDB" id="A0A0D9V3H5"/>
<dbReference type="STRING" id="77586.A0A0D9V3H5"/>
<dbReference type="PROSITE" id="PS51767">
    <property type="entry name" value="PEPTIDASE_A1"/>
    <property type="match status" value="1"/>
</dbReference>
<evidence type="ECO:0000313" key="3">
    <source>
        <dbReference type="EnsemblPlants" id="LPERR01G20950.1"/>
    </source>
</evidence>
<dbReference type="PANTHER" id="PTHR13683">
    <property type="entry name" value="ASPARTYL PROTEASES"/>
    <property type="match status" value="1"/>
</dbReference>
<dbReference type="PANTHER" id="PTHR13683:SF809">
    <property type="entry name" value="PEPTIDASE A1 DOMAIN-CONTAINING PROTEIN"/>
    <property type="match status" value="1"/>
</dbReference>
<dbReference type="eggNOG" id="KOG1339">
    <property type="taxonomic scope" value="Eukaryota"/>
</dbReference>
<comment type="similarity">
    <text evidence="1">Belongs to the peptidase A1 family.</text>
</comment>
<dbReference type="Gramene" id="LPERR01G20950.1">
    <property type="protein sequence ID" value="LPERR01G20950.1"/>
    <property type="gene ID" value="LPERR01G20950"/>
</dbReference>
<reference evidence="3" key="3">
    <citation type="submission" date="2015-04" db="UniProtKB">
        <authorList>
            <consortium name="EnsemblPlants"/>
        </authorList>
    </citation>
    <scope>IDENTIFICATION</scope>
</reference>
<evidence type="ECO:0000256" key="1">
    <source>
        <dbReference type="ARBA" id="ARBA00007447"/>
    </source>
</evidence>
<dbReference type="Pfam" id="PF14543">
    <property type="entry name" value="TAXi_N"/>
    <property type="match status" value="1"/>
</dbReference>
<dbReference type="Gene3D" id="2.40.70.10">
    <property type="entry name" value="Acid Proteases"/>
    <property type="match status" value="1"/>
</dbReference>
<dbReference type="Proteomes" id="UP000032180">
    <property type="component" value="Chromosome 1"/>
</dbReference>
<dbReference type="InterPro" id="IPR001461">
    <property type="entry name" value="Aspartic_peptidase_A1"/>
</dbReference>
<dbReference type="GO" id="GO:0006508">
    <property type="term" value="P:proteolysis"/>
    <property type="evidence" value="ECO:0007669"/>
    <property type="project" value="InterPro"/>
</dbReference>
<reference evidence="3 4" key="1">
    <citation type="submission" date="2012-08" db="EMBL/GenBank/DDBJ databases">
        <title>Oryza genome evolution.</title>
        <authorList>
            <person name="Wing R.A."/>
        </authorList>
    </citation>
    <scope>NUCLEOTIDE SEQUENCE</scope>
</reference>
<proteinExistence type="inferred from homology"/>
<dbReference type="GO" id="GO:0004190">
    <property type="term" value="F:aspartic-type endopeptidase activity"/>
    <property type="evidence" value="ECO:0007669"/>
    <property type="project" value="InterPro"/>
</dbReference>